<evidence type="ECO:0000256" key="4">
    <source>
        <dbReference type="ARBA" id="ARBA00023316"/>
    </source>
</evidence>
<dbReference type="RefSeq" id="WP_003104395.1">
    <property type="nucleotide sequence ID" value="NZ_AEUT02000001.1"/>
</dbReference>
<dbReference type="CDD" id="cd06583">
    <property type="entry name" value="PGRP"/>
    <property type="match status" value="1"/>
</dbReference>
<dbReference type="GeneID" id="61420353"/>
<comment type="catalytic activity">
    <reaction evidence="1">
        <text>Hydrolyzes the link between N-acetylmuramoyl residues and L-amino acid residues in certain cell-wall glycopeptides.</text>
        <dbReference type="EC" id="3.5.1.28"/>
    </reaction>
</comment>
<dbReference type="Gene3D" id="3.40.80.10">
    <property type="entry name" value="Peptidoglycan recognition protein-like"/>
    <property type="match status" value="1"/>
</dbReference>
<dbReference type="EMBL" id="AEUT02000001">
    <property type="protein sequence ID" value="EGE54139.1"/>
    <property type="molecule type" value="Genomic_DNA"/>
</dbReference>
<dbReference type="HOGENOM" id="CLU_662081_0_0_9"/>
<dbReference type="GO" id="GO:0009253">
    <property type="term" value="P:peptidoglycan catabolic process"/>
    <property type="evidence" value="ECO:0007669"/>
    <property type="project" value="InterPro"/>
</dbReference>
<accession>F1Z0M5</accession>
<dbReference type="eggNOG" id="COG5632">
    <property type="taxonomic scope" value="Bacteria"/>
</dbReference>
<dbReference type="InterPro" id="IPR051206">
    <property type="entry name" value="NAMLAA_amidase_2"/>
</dbReference>
<dbReference type="Proteomes" id="UP000003732">
    <property type="component" value="Unassembled WGS sequence"/>
</dbReference>
<evidence type="ECO:0000256" key="1">
    <source>
        <dbReference type="ARBA" id="ARBA00001561"/>
    </source>
</evidence>
<gene>
    <name evidence="6" type="ORF">SPB_0669</name>
</gene>
<dbReference type="InterPro" id="IPR036505">
    <property type="entry name" value="Amidase/PGRP_sf"/>
</dbReference>
<proteinExistence type="predicted"/>
<comment type="caution">
    <text evidence="6">The sequence shown here is derived from an EMBL/GenBank/DDBJ whole genome shotgun (WGS) entry which is preliminary data.</text>
</comment>
<dbReference type="PANTHER" id="PTHR30417:SF1">
    <property type="entry name" value="N-ACETYLMURAMOYL-L-ALANINE AMIDASE AMID"/>
    <property type="match status" value="1"/>
</dbReference>
<dbReference type="Pfam" id="PF01510">
    <property type="entry name" value="Amidase_2"/>
    <property type="match status" value="1"/>
</dbReference>
<organism evidence="6 7">
    <name type="scientific">Streptococcus parauberis NCFD 2020</name>
    <dbReference type="NCBI Taxonomy" id="873447"/>
    <lineage>
        <taxon>Bacteria</taxon>
        <taxon>Bacillati</taxon>
        <taxon>Bacillota</taxon>
        <taxon>Bacilli</taxon>
        <taxon>Lactobacillales</taxon>
        <taxon>Streptococcaceae</taxon>
        <taxon>Streptococcus</taxon>
    </lineage>
</organism>
<dbReference type="InterPro" id="IPR002502">
    <property type="entry name" value="Amidase_domain"/>
</dbReference>
<dbReference type="EC" id="3.5.1.28" evidence="2"/>
<keyword evidence="4" id="KW-0961">Cell wall biogenesis/degradation</keyword>
<evidence type="ECO:0000313" key="6">
    <source>
        <dbReference type="EMBL" id="EGE54139.1"/>
    </source>
</evidence>
<evidence type="ECO:0000313" key="7">
    <source>
        <dbReference type="Proteomes" id="UP000003732"/>
    </source>
</evidence>
<name>F1Z0M5_9STRE</name>
<dbReference type="eggNOG" id="COG3757">
    <property type="taxonomic scope" value="Bacteria"/>
</dbReference>
<dbReference type="SUPFAM" id="SSF55846">
    <property type="entry name" value="N-acetylmuramoyl-L-alanine amidase-like"/>
    <property type="match status" value="1"/>
</dbReference>
<dbReference type="GO" id="GO:0009254">
    <property type="term" value="P:peptidoglycan turnover"/>
    <property type="evidence" value="ECO:0007669"/>
    <property type="project" value="TreeGrafter"/>
</dbReference>
<dbReference type="GO" id="GO:0071555">
    <property type="term" value="P:cell wall organization"/>
    <property type="evidence" value="ECO:0007669"/>
    <property type="project" value="UniProtKB-KW"/>
</dbReference>
<dbReference type="GO" id="GO:0008745">
    <property type="term" value="F:N-acetylmuramoyl-L-alanine amidase activity"/>
    <property type="evidence" value="ECO:0007669"/>
    <property type="project" value="UniProtKB-EC"/>
</dbReference>
<protein>
    <recommendedName>
        <fullName evidence="2">N-acetylmuramoyl-L-alanine amidase</fullName>
        <ecNumber evidence="2">3.5.1.28</ecNumber>
    </recommendedName>
</protein>
<sequence>MVAYLDFKSRVLNNGYDHDGGAFGWQCWDGFAELCVANGIPIINTDPINHSGYAKDLWEQRKTNGMLTYFDEVDTMEGGDVAIFKEVATATPSSHVAIFDSDIDGVYGWFLGQNQGGIPNPNGGSAFNLVMLPYSATYPTAFRVKKGAKMQVKNVNGDIYSNLITSSRPEIFGSWGERDIKSIKYIVLHGTYGLSVQSAVDAWTGGREASAQYIVHDNQIVGCVGENFTAWHCGGTGAITNQNSIGVEHVNNKINGENSTFSAQTIETGAKLVAEICKRLGIVPSNKTIVPHKSVFATACPQAMDVPAYIEKVKQYYNETPKKETPKPQTKETKSVASNEQTSARLLVFDEDLNGYKKGDYILLNFDRGTYSKVSNKAEVDFIKKQYTGIQTEHVSKGYPAHVRYIQGFKLNKI</sequence>
<evidence type="ECO:0000259" key="5">
    <source>
        <dbReference type="SMART" id="SM00644"/>
    </source>
</evidence>
<dbReference type="AlphaFoldDB" id="F1Z0M5"/>
<keyword evidence="3" id="KW-0378">Hydrolase</keyword>
<dbReference type="PANTHER" id="PTHR30417">
    <property type="entry name" value="N-ACETYLMURAMOYL-L-ALANINE AMIDASE AMID"/>
    <property type="match status" value="1"/>
</dbReference>
<dbReference type="SMART" id="SM00644">
    <property type="entry name" value="Ami_2"/>
    <property type="match status" value="1"/>
</dbReference>
<evidence type="ECO:0000256" key="2">
    <source>
        <dbReference type="ARBA" id="ARBA00011901"/>
    </source>
</evidence>
<evidence type="ECO:0000256" key="3">
    <source>
        <dbReference type="ARBA" id="ARBA00022801"/>
    </source>
</evidence>
<feature type="domain" description="N-acetylmuramoyl-L-alanine amidase" evidence="5">
    <location>
        <begin position="175"/>
        <end position="316"/>
    </location>
</feature>
<reference evidence="6 7" key="1">
    <citation type="submission" date="2011-02" db="EMBL/GenBank/DDBJ databases">
        <authorList>
            <person name="Stanhope M.J."/>
            <person name="Durkin A.S."/>
            <person name="Hostetler J."/>
            <person name="Kim M."/>
            <person name="Radune D."/>
            <person name="Singh I."/>
            <person name="Town C.D."/>
        </authorList>
    </citation>
    <scope>NUCLEOTIDE SEQUENCE [LARGE SCALE GENOMIC DNA]</scope>
    <source>
        <strain evidence="6 7">NCFD 2020</strain>
    </source>
</reference>